<dbReference type="GO" id="GO:0030313">
    <property type="term" value="C:cell envelope"/>
    <property type="evidence" value="ECO:0007669"/>
    <property type="project" value="UniProtKB-SubCell"/>
</dbReference>
<accession>A0A366CTA5</accession>
<feature type="domain" description="Thioredoxin" evidence="7">
    <location>
        <begin position="35"/>
        <end position="217"/>
    </location>
</feature>
<evidence type="ECO:0000313" key="9">
    <source>
        <dbReference type="Proteomes" id="UP000252586"/>
    </source>
</evidence>
<evidence type="ECO:0000256" key="5">
    <source>
        <dbReference type="ARBA" id="ARBA00023284"/>
    </source>
</evidence>
<dbReference type="SUPFAM" id="SSF52833">
    <property type="entry name" value="Thioredoxin-like"/>
    <property type="match status" value="1"/>
</dbReference>
<keyword evidence="6" id="KW-0812">Transmembrane</keyword>
<dbReference type="GO" id="GO:0017004">
    <property type="term" value="P:cytochrome complex assembly"/>
    <property type="evidence" value="ECO:0007669"/>
    <property type="project" value="UniProtKB-KW"/>
</dbReference>
<dbReference type="AlphaFoldDB" id="A0A366CTA5"/>
<dbReference type="InterPro" id="IPR013740">
    <property type="entry name" value="Redoxin"/>
</dbReference>
<dbReference type="GO" id="GO:0016853">
    <property type="term" value="F:isomerase activity"/>
    <property type="evidence" value="ECO:0007669"/>
    <property type="project" value="UniProtKB-KW"/>
</dbReference>
<dbReference type="InterPro" id="IPR017937">
    <property type="entry name" value="Thioredoxin_CS"/>
</dbReference>
<dbReference type="RefSeq" id="WP_086843848.1">
    <property type="nucleotide sequence ID" value="NZ_JADLPW010000007.1"/>
</dbReference>
<evidence type="ECO:0000256" key="1">
    <source>
        <dbReference type="ARBA" id="ARBA00004196"/>
    </source>
</evidence>
<evidence type="ECO:0000256" key="4">
    <source>
        <dbReference type="ARBA" id="ARBA00023157"/>
    </source>
</evidence>
<keyword evidence="6" id="KW-0472">Membrane</keyword>
<comment type="caution">
    <text evidence="8">The sequence shown here is derived from an EMBL/GenBank/DDBJ whole genome shotgun (WGS) entry which is preliminary data.</text>
</comment>
<dbReference type="CDD" id="cd02966">
    <property type="entry name" value="TlpA_like_family"/>
    <property type="match status" value="1"/>
</dbReference>
<protein>
    <submittedName>
        <fullName evidence="8">Thiol-disulfide isomerase/thioredoxin</fullName>
    </submittedName>
</protein>
<keyword evidence="2" id="KW-0201">Cytochrome c-type biogenesis</keyword>
<name>A0A366CTA5_9NOCA</name>
<reference evidence="8 9" key="1">
    <citation type="submission" date="2018-06" db="EMBL/GenBank/DDBJ databases">
        <title>Genomic Encyclopedia of Type Strains, Phase IV (KMG-IV): sequencing the most valuable type-strain genomes for metagenomic binning, comparative biology and taxonomic classification.</title>
        <authorList>
            <person name="Goeker M."/>
        </authorList>
    </citation>
    <scope>NUCLEOTIDE SEQUENCE [LARGE SCALE GENOMIC DNA]</scope>
    <source>
        <strain evidence="8 9">DSM 44599</strain>
    </source>
</reference>
<organism evidence="8 9">
    <name type="scientific">Nocardia puris</name>
    <dbReference type="NCBI Taxonomy" id="208602"/>
    <lineage>
        <taxon>Bacteria</taxon>
        <taxon>Bacillati</taxon>
        <taxon>Actinomycetota</taxon>
        <taxon>Actinomycetes</taxon>
        <taxon>Mycobacteriales</taxon>
        <taxon>Nocardiaceae</taxon>
        <taxon>Nocardia</taxon>
    </lineage>
</organism>
<gene>
    <name evidence="8" type="ORF">DFR74_13710</name>
</gene>
<dbReference type="InterPro" id="IPR013766">
    <property type="entry name" value="Thioredoxin_domain"/>
</dbReference>
<dbReference type="InterPro" id="IPR050553">
    <property type="entry name" value="Thioredoxin_ResA/DsbE_sf"/>
</dbReference>
<keyword evidence="5" id="KW-0676">Redox-active center</keyword>
<dbReference type="Pfam" id="PF08534">
    <property type="entry name" value="Redoxin"/>
    <property type="match status" value="1"/>
</dbReference>
<evidence type="ECO:0000256" key="2">
    <source>
        <dbReference type="ARBA" id="ARBA00022748"/>
    </source>
</evidence>
<proteinExistence type="predicted"/>
<keyword evidence="6" id="KW-1133">Transmembrane helix</keyword>
<comment type="subcellular location">
    <subcellularLocation>
        <location evidence="1">Cell envelope</location>
    </subcellularLocation>
</comment>
<keyword evidence="9" id="KW-1185">Reference proteome</keyword>
<dbReference type="Gene3D" id="3.40.30.10">
    <property type="entry name" value="Glutaredoxin"/>
    <property type="match status" value="1"/>
</dbReference>
<keyword evidence="3" id="KW-0735">Signal-anchor</keyword>
<dbReference type="PROSITE" id="PS51352">
    <property type="entry name" value="THIOREDOXIN_2"/>
    <property type="match status" value="1"/>
</dbReference>
<dbReference type="InterPro" id="IPR036249">
    <property type="entry name" value="Thioredoxin-like_sf"/>
</dbReference>
<evidence type="ECO:0000256" key="3">
    <source>
        <dbReference type="ARBA" id="ARBA00022968"/>
    </source>
</evidence>
<dbReference type="Proteomes" id="UP000252586">
    <property type="component" value="Unassembled WGS sequence"/>
</dbReference>
<feature type="transmembrane region" description="Helical" evidence="6">
    <location>
        <begin position="12"/>
        <end position="29"/>
    </location>
</feature>
<dbReference type="OrthoDB" id="9796554at2"/>
<dbReference type="GO" id="GO:0016491">
    <property type="term" value="F:oxidoreductase activity"/>
    <property type="evidence" value="ECO:0007669"/>
    <property type="project" value="InterPro"/>
</dbReference>
<dbReference type="GeneID" id="57067705"/>
<dbReference type="EMBL" id="QNRE01000037">
    <property type="protein sequence ID" value="RBO79545.1"/>
    <property type="molecule type" value="Genomic_DNA"/>
</dbReference>
<evidence type="ECO:0000256" key="6">
    <source>
        <dbReference type="SAM" id="Phobius"/>
    </source>
</evidence>
<keyword evidence="4" id="KW-1015">Disulfide bond</keyword>
<sequence length="217" mass="22345">MEKLSRVQPGARGVVVGLLVIVALIVAIWPRSTSSQTRSGQPGVSADAVTGSAANAPEVGHAGLAQLRRCPTTAVAPQADADLRGVSARCLGSTDTVDLGAALTGEPTLINLWASWCGPCREEIPVLDAYANEPGSVRVVGINVQDNPVAALDLLTALGTDYPSFVDSGDVRGALSAPPVLPLSFLVQQDGSVARITTPAVFDNPAQIRAAISEMTR</sequence>
<dbReference type="PANTHER" id="PTHR42852:SF6">
    <property type="entry name" value="THIOL:DISULFIDE INTERCHANGE PROTEIN DSBE"/>
    <property type="match status" value="1"/>
</dbReference>
<evidence type="ECO:0000313" key="8">
    <source>
        <dbReference type="EMBL" id="RBO79545.1"/>
    </source>
</evidence>
<dbReference type="STRING" id="1210090.GCA_001613185_07017"/>
<keyword evidence="8" id="KW-0413">Isomerase</keyword>
<evidence type="ECO:0000259" key="7">
    <source>
        <dbReference type="PROSITE" id="PS51352"/>
    </source>
</evidence>
<dbReference type="PROSITE" id="PS00194">
    <property type="entry name" value="THIOREDOXIN_1"/>
    <property type="match status" value="1"/>
</dbReference>
<dbReference type="PANTHER" id="PTHR42852">
    <property type="entry name" value="THIOL:DISULFIDE INTERCHANGE PROTEIN DSBE"/>
    <property type="match status" value="1"/>
</dbReference>